<gene>
    <name evidence="1" type="ORF">GMA92_12605</name>
</gene>
<sequence>MRHRLILTRKKDKAQFIVTEIKLERGEIVKLCAESVELIEGKYINELVFTFPCAQAVKRFKRSFKLSHLWEEA</sequence>
<dbReference type="EMBL" id="WMQE01000033">
    <property type="protein sequence ID" value="MTK22251.1"/>
    <property type="molecule type" value="Genomic_DNA"/>
</dbReference>
<proteinExistence type="predicted"/>
<name>A0A9X4XF77_9FIRM</name>
<reference evidence="1 2" key="1">
    <citation type="journal article" date="2019" name="Nat. Med.">
        <title>A library of human gut bacterial isolates paired with longitudinal multiomics data enables mechanistic microbiome research.</title>
        <authorList>
            <person name="Poyet M."/>
            <person name="Groussin M."/>
            <person name="Gibbons S.M."/>
            <person name="Avila-Pacheco J."/>
            <person name="Jiang X."/>
            <person name="Kearney S.M."/>
            <person name="Perrotta A.R."/>
            <person name="Berdy B."/>
            <person name="Zhao S."/>
            <person name="Lieberman T.D."/>
            <person name="Swanson P.K."/>
            <person name="Smith M."/>
            <person name="Roesemann S."/>
            <person name="Alexander J.E."/>
            <person name="Rich S.A."/>
            <person name="Livny J."/>
            <person name="Vlamakis H."/>
            <person name="Clish C."/>
            <person name="Bullock K."/>
            <person name="Deik A."/>
            <person name="Scott J."/>
            <person name="Pierce K.A."/>
            <person name="Xavier R.J."/>
            <person name="Alm E.J."/>
        </authorList>
    </citation>
    <scope>NUCLEOTIDE SEQUENCE [LARGE SCALE GENOMIC DNA]</scope>
    <source>
        <strain evidence="1 2">BIOML-A198</strain>
    </source>
</reference>
<accession>A0A9X4XF77</accession>
<dbReference type="RefSeq" id="WP_155223022.1">
    <property type="nucleotide sequence ID" value="NZ_JAMQUV010000038.1"/>
</dbReference>
<evidence type="ECO:0000313" key="1">
    <source>
        <dbReference type="EMBL" id="MTK22251.1"/>
    </source>
</evidence>
<dbReference type="Proteomes" id="UP000487649">
    <property type="component" value="Unassembled WGS sequence"/>
</dbReference>
<dbReference type="AlphaFoldDB" id="A0A9X4XF77"/>
<comment type="caution">
    <text evidence="1">The sequence shown here is derived from an EMBL/GenBank/DDBJ whole genome shotgun (WGS) entry which is preliminary data.</text>
</comment>
<evidence type="ECO:0000313" key="2">
    <source>
        <dbReference type="Proteomes" id="UP000487649"/>
    </source>
</evidence>
<protein>
    <submittedName>
        <fullName evidence="1">Uncharacterized protein</fullName>
    </submittedName>
</protein>
<organism evidence="1 2">
    <name type="scientific">Turicibacter sanguinis</name>
    <dbReference type="NCBI Taxonomy" id="154288"/>
    <lineage>
        <taxon>Bacteria</taxon>
        <taxon>Bacillati</taxon>
        <taxon>Bacillota</taxon>
        <taxon>Erysipelotrichia</taxon>
        <taxon>Erysipelotrichales</taxon>
        <taxon>Turicibacteraceae</taxon>
        <taxon>Turicibacter</taxon>
    </lineage>
</organism>